<dbReference type="EMBL" id="LK996017">
    <property type="protein sequence ID" value="CDX01293.1"/>
    <property type="molecule type" value="Genomic_DNA"/>
</dbReference>
<name>A0A098AXG1_DESHA</name>
<protein>
    <recommendedName>
        <fullName evidence="2">Head decoration protein</fullName>
    </recommendedName>
</protein>
<gene>
    <name evidence="1" type="ORF">DPCES_1406</name>
</gene>
<sequence>MSLLDNFTPDKLFAGNTFPVVTETGIVIGTHSRGTILGKILKGAVTSMADEDNTGDGAVTQLAIGQAAKVGDYVVTCITAPTVASANNAKFSVVSPDGEQMVNATQGVAYASNQVNFIIGNATEADFVVGDKFIITVAAGSEKYTNVSRAAVDGSDVPYAILAEDIVGSTDGAVGVLYMSGEFNEDALIVPEGETVASYKGDLRKIGIFLKSLD</sequence>
<accession>A0A098AXG1</accession>
<dbReference type="PATRIC" id="fig|49338.4.peg.1516"/>
<dbReference type="RefSeq" id="WP_208925464.1">
    <property type="nucleotide sequence ID" value="NZ_LK996017.1"/>
</dbReference>
<evidence type="ECO:0008006" key="2">
    <source>
        <dbReference type="Google" id="ProtNLM"/>
    </source>
</evidence>
<dbReference type="AlphaFoldDB" id="A0A098AXG1"/>
<evidence type="ECO:0000313" key="1">
    <source>
        <dbReference type="EMBL" id="CDX01293.1"/>
    </source>
</evidence>
<reference evidence="1" key="1">
    <citation type="submission" date="2014-07" db="EMBL/GenBank/DDBJ databases">
        <authorList>
            <person name="Hornung V.Bastian."/>
        </authorList>
    </citation>
    <scope>NUCLEOTIDE SEQUENCE</scope>
    <source>
        <strain evidence="1">PCE-S</strain>
    </source>
</reference>
<organism evidence="1">
    <name type="scientific">Desulfitobacterium hafniense</name>
    <name type="common">Desulfitobacterium frappieri</name>
    <dbReference type="NCBI Taxonomy" id="49338"/>
    <lineage>
        <taxon>Bacteria</taxon>
        <taxon>Bacillati</taxon>
        <taxon>Bacillota</taxon>
        <taxon>Clostridia</taxon>
        <taxon>Eubacteriales</taxon>
        <taxon>Desulfitobacteriaceae</taxon>
        <taxon>Desulfitobacterium</taxon>
    </lineage>
</organism>
<proteinExistence type="predicted"/>